<reference evidence="4" key="2">
    <citation type="submission" date="2025-09" db="UniProtKB">
        <authorList>
            <consortium name="Ensembl"/>
        </authorList>
    </citation>
    <scope>IDENTIFICATION</scope>
</reference>
<dbReference type="GO" id="GO:0005615">
    <property type="term" value="C:extracellular space"/>
    <property type="evidence" value="ECO:0007669"/>
    <property type="project" value="TreeGrafter"/>
</dbReference>
<dbReference type="PROSITE" id="PS51233">
    <property type="entry name" value="VWFD"/>
    <property type="match status" value="1"/>
</dbReference>
<organism evidence="4 5">
    <name type="scientific">Neogobius melanostomus</name>
    <name type="common">round goby</name>
    <dbReference type="NCBI Taxonomy" id="47308"/>
    <lineage>
        <taxon>Eukaryota</taxon>
        <taxon>Metazoa</taxon>
        <taxon>Chordata</taxon>
        <taxon>Craniata</taxon>
        <taxon>Vertebrata</taxon>
        <taxon>Euteleostomi</taxon>
        <taxon>Actinopterygii</taxon>
        <taxon>Neopterygii</taxon>
        <taxon>Teleostei</taxon>
        <taxon>Neoteleostei</taxon>
        <taxon>Acanthomorphata</taxon>
        <taxon>Gobiaria</taxon>
        <taxon>Gobiiformes</taxon>
        <taxon>Gobioidei</taxon>
        <taxon>Gobiidae</taxon>
        <taxon>Benthophilinae</taxon>
        <taxon>Neogobiini</taxon>
        <taxon>Neogobius</taxon>
    </lineage>
</organism>
<keyword evidence="1" id="KW-1015">Disulfide bond</keyword>
<feature type="domain" description="VWFD" evidence="3">
    <location>
        <begin position="33"/>
        <end position="179"/>
    </location>
</feature>
<dbReference type="InterPro" id="IPR050780">
    <property type="entry name" value="Mucin_vWF_Thrombospondin_sf"/>
</dbReference>
<evidence type="ECO:0000259" key="3">
    <source>
        <dbReference type="PROSITE" id="PS51233"/>
    </source>
</evidence>
<keyword evidence="5" id="KW-1185">Reference proteome</keyword>
<dbReference type="PANTHER" id="PTHR11339">
    <property type="entry name" value="EXTRACELLULAR MATRIX GLYCOPROTEIN RELATED"/>
    <property type="match status" value="1"/>
</dbReference>
<reference evidence="4" key="1">
    <citation type="submission" date="2025-08" db="UniProtKB">
        <authorList>
            <consortium name="Ensembl"/>
        </authorList>
    </citation>
    <scope>IDENTIFICATION</scope>
</reference>
<evidence type="ECO:0000256" key="1">
    <source>
        <dbReference type="ARBA" id="ARBA00023157"/>
    </source>
</evidence>
<dbReference type="Ensembl" id="ENSNMLT00000012117.1">
    <property type="protein sequence ID" value="ENSNMLP00000010710.1"/>
    <property type="gene ID" value="ENSNMLG00000007368.1"/>
</dbReference>
<protein>
    <recommendedName>
        <fullName evidence="3">VWFD domain-containing protein</fullName>
    </recommendedName>
</protein>
<dbReference type="Pfam" id="PF00094">
    <property type="entry name" value="VWD"/>
    <property type="match status" value="2"/>
</dbReference>
<dbReference type="PANTHER" id="PTHR11339:SF386">
    <property type="entry name" value="HEMOLECTIN, ISOFORM A"/>
    <property type="match status" value="1"/>
</dbReference>
<evidence type="ECO:0000256" key="2">
    <source>
        <dbReference type="ARBA" id="ARBA00023180"/>
    </source>
</evidence>
<dbReference type="Proteomes" id="UP000694523">
    <property type="component" value="Unplaced"/>
</dbReference>
<dbReference type="GO" id="GO:0031012">
    <property type="term" value="C:extracellular matrix"/>
    <property type="evidence" value="ECO:0007669"/>
    <property type="project" value="TreeGrafter"/>
</dbReference>
<dbReference type="SMART" id="SM00216">
    <property type="entry name" value="VWD"/>
    <property type="match status" value="1"/>
</dbReference>
<dbReference type="AlphaFoldDB" id="A0A8C6SUV2"/>
<name>A0A8C6SUV2_9GOBI</name>
<dbReference type="InterPro" id="IPR001846">
    <property type="entry name" value="VWF_type-D"/>
</dbReference>
<sequence>MPYKPWAGLNHLCTLHVPNLYPCGFPTAARSSQACSTWGKYRYRMFDGNLFQLKSDCTYLLTSSCSSPYPEFSVQIRRVEEKGGSSIVSWVLLTLDGVTVEITLTFSILYSVVNCHIIIVLHIQVELDSKYQGQTCGLCGDFNGDPQSEFFKDGQFIYTEKECDAMFSVIQIPKIRIFF</sequence>
<evidence type="ECO:0000313" key="4">
    <source>
        <dbReference type="Ensembl" id="ENSNMLP00000010710.1"/>
    </source>
</evidence>
<keyword evidence="2" id="KW-0325">Glycoprotein</keyword>
<proteinExistence type="predicted"/>
<evidence type="ECO:0000313" key="5">
    <source>
        <dbReference type="Proteomes" id="UP000694523"/>
    </source>
</evidence>
<accession>A0A8C6SUV2</accession>